<dbReference type="InterPro" id="IPR001763">
    <property type="entry name" value="Rhodanese-like_dom"/>
</dbReference>
<protein>
    <submittedName>
        <fullName evidence="4">Sulfurtransferase</fullName>
        <ecNumber evidence="4">2.8.1.-</ecNumber>
    </submittedName>
</protein>
<gene>
    <name evidence="4" type="ORF">ACFQB0_15065</name>
</gene>
<dbReference type="SMART" id="SM00450">
    <property type="entry name" value="RHOD"/>
    <property type="match status" value="2"/>
</dbReference>
<organism evidence="4 5">
    <name type="scientific">Luethyella okanaganae</name>
    <dbReference type="NCBI Taxonomy" id="69372"/>
    <lineage>
        <taxon>Bacteria</taxon>
        <taxon>Bacillati</taxon>
        <taxon>Actinomycetota</taxon>
        <taxon>Actinomycetes</taxon>
        <taxon>Micrococcales</taxon>
        <taxon>Microbacteriaceae</taxon>
        <taxon>Luethyella</taxon>
    </lineage>
</organism>
<reference evidence="5" key="1">
    <citation type="journal article" date="2019" name="Int. J. Syst. Evol. Microbiol.">
        <title>The Global Catalogue of Microorganisms (GCM) 10K type strain sequencing project: providing services to taxonomists for standard genome sequencing and annotation.</title>
        <authorList>
            <consortium name="The Broad Institute Genomics Platform"/>
            <consortium name="The Broad Institute Genome Sequencing Center for Infectious Disease"/>
            <person name="Wu L."/>
            <person name="Ma J."/>
        </authorList>
    </citation>
    <scope>NUCLEOTIDE SEQUENCE [LARGE SCALE GENOMIC DNA]</scope>
    <source>
        <strain evidence="5">CCUG 43304</strain>
    </source>
</reference>
<dbReference type="SUPFAM" id="SSF52821">
    <property type="entry name" value="Rhodanese/Cell cycle control phosphatase"/>
    <property type="match status" value="2"/>
</dbReference>
<dbReference type="Proteomes" id="UP001596306">
    <property type="component" value="Unassembled WGS sequence"/>
</dbReference>
<evidence type="ECO:0000259" key="3">
    <source>
        <dbReference type="PROSITE" id="PS50206"/>
    </source>
</evidence>
<evidence type="ECO:0000313" key="5">
    <source>
        <dbReference type="Proteomes" id="UP001596306"/>
    </source>
</evidence>
<proteinExistence type="predicted"/>
<dbReference type="RefSeq" id="WP_386733236.1">
    <property type="nucleotide sequence ID" value="NZ_JBHSTP010000004.1"/>
</dbReference>
<dbReference type="PANTHER" id="PTHR11364:SF27">
    <property type="entry name" value="SULFURTRANSFERASE"/>
    <property type="match status" value="1"/>
</dbReference>
<feature type="domain" description="Rhodanese" evidence="3">
    <location>
        <begin position="55"/>
        <end position="146"/>
    </location>
</feature>
<evidence type="ECO:0000256" key="2">
    <source>
        <dbReference type="ARBA" id="ARBA00022737"/>
    </source>
</evidence>
<comment type="caution">
    <text evidence="4">The sequence shown here is derived from an EMBL/GenBank/DDBJ whole genome shotgun (WGS) entry which is preliminary data.</text>
</comment>
<dbReference type="GO" id="GO:0016740">
    <property type="term" value="F:transferase activity"/>
    <property type="evidence" value="ECO:0007669"/>
    <property type="project" value="UniProtKB-KW"/>
</dbReference>
<feature type="domain" description="Rhodanese" evidence="3">
    <location>
        <begin position="193"/>
        <end position="298"/>
    </location>
</feature>
<keyword evidence="2" id="KW-0677">Repeat</keyword>
<keyword evidence="5" id="KW-1185">Reference proteome</keyword>
<dbReference type="CDD" id="cd01448">
    <property type="entry name" value="TST_Repeat_1"/>
    <property type="match status" value="1"/>
</dbReference>
<dbReference type="Gene3D" id="3.40.250.10">
    <property type="entry name" value="Rhodanese-like domain"/>
    <property type="match status" value="2"/>
</dbReference>
<dbReference type="PROSITE" id="PS50206">
    <property type="entry name" value="RHODANESE_3"/>
    <property type="match status" value="2"/>
</dbReference>
<evidence type="ECO:0000313" key="4">
    <source>
        <dbReference type="EMBL" id="MFC6357429.1"/>
    </source>
</evidence>
<name>A0ABW1VKY6_9MICO</name>
<dbReference type="EC" id="2.8.1.-" evidence="4"/>
<evidence type="ECO:0000256" key="1">
    <source>
        <dbReference type="ARBA" id="ARBA00022679"/>
    </source>
</evidence>
<dbReference type="EMBL" id="JBHSTP010000004">
    <property type="protein sequence ID" value="MFC6357429.1"/>
    <property type="molecule type" value="Genomic_DNA"/>
</dbReference>
<dbReference type="Pfam" id="PF00581">
    <property type="entry name" value="Rhodanese"/>
    <property type="match status" value="2"/>
</dbReference>
<dbReference type="InterPro" id="IPR036873">
    <property type="entry name" value="Rhodanese-like_dom_sf"/>
</dbReference>
<keyword evidence="1 4" id="KW-0808">Transferase</keyword>
<sequence length="302" mass="31258">MSSLALPSPLISTQWLADHLGSDGLVVLDATVLSVQAPGGGHRWLSGYNQYLITGHIPGSVFADVLEVFSDPNGSFDFARPDAQQIAAAAASIGIGDDSTVVVYDASVGQWASRIWWLLRSFGFERVAVLDGGLAKWNSEGRTLDTGHVEPRPTGPFTAVEQPGFWVDKAFVASVVTGETDAVLVCALPPSDFSGETGSRPRRGHIPGSVNVPAGRLVDRGSNAYLRGEALSERLAPAFEAAGTADGDGAEILIVVYCGGGIAAASGALALTIAGHRNVAVYDGSLNEWSADEAAPLASTAA</sequence>
<dbReference type="PANTHER" id="PTHR11364">
    <property type="entry name" value="THIOSULFATE SULFERTANSFERASE"/>
    <property type="match status" value="1"/>
</dbReference>
<accession>A0ABW1VKY6</accession>
<dbReference type="InterPro" id="IPR045078">
    <property type="entry name" value="TST/MPST-like"/>
</dbReference>